<dbReference type="InterPro" id="IPR036390">
    <property type="entry name" value="WH_DNA-bd_sf"/>
</dbReference>
<dbReference type="PANTHER" id="PTHR33169">
    <property type="entry name" value="PADR-FAMILY TRANSCRIPTIONAL REGULATOR"/>
    <property type="match status" value="1"/>
</dbReference>
<keyword evidence="3" id="KW-1185">Reference proteome</keyword>
<dbReference type="InterPro" id="IPR036388">
    <property type="entry name" value="WH-like_DNA-bd_sf"/>
</dbReference>
<dbReference type="RefSeq" id="WP_398273953.1">
    <property type="nucleotide sequence ID" value="NZ_JBITLV010000001.1"/>
</dbReference>
<name>A0ABW8AH36_9ACTN</name>
<sequence>MAKRPVNNLLGLAVLAYLTRRPMHPYELSKTLRDNGDARSIKFTHGSLYMVFGQLQKAGLIEPVETNRAGARPERTLYALTPAGGDELRDWLRDLLGRPEHEYPHFVAALSLVGALTPDEVVPLLRARRSALEGQRDDARGVREAALAAGVHPLFLVEEDYRETLLNAEIGFVERFLGQIEGGWAADWGGTS</sequence>
<reference evidence="2 3" key="1">
    <citation type="submission" date="2024-10" db="EMBL/GenBank/DDBJ databases">
        <title>The Natural Products Discovery Center: Release of the First 8490 Sequenced Strains for Exploring Actinobacteria Biosynthetic Diversity.</title>
        <authorList>
            <person name="Kalkreuter E."/>
            <person name="Kautsar S.A."/>
            <person name="Yang D."/>
            <person name="Bader C.D."/>
            <person name="Teijaro C.N."/>
            <person name="Fluegel L."/>
            <person name="Davis C.M."/>
            <person name="Simpson J.R."/>
            <person name="Lauterbach L."/>
            <person name="Steele A.D."/>
            <person name="Gui C."/>
            <person name="Meng S."/>
            <person name="Li G."/>
            <person name="Viehrig K."/>
            <person name="Ye F."/>
            <person name="Su P."/>
            <person name="Kiefer A.F."/>
            <person name="Nichols A."/>
            <person name="Cepeda A.J."/>
            <person name="Yan W."/>
            <person name="Fan B."/>
            <person name="Jiang Y."/>
            <person name="Adhikari A."/>
            <person name="Zheng C.-J."/>
            <person name="Schuster L."/>
            <person name="Cowan T.M."/>
            <person name="Smanski M.J."/>
            <person name="Chevrette M.G."/>
            <person name="De Carvalho L.P.S."/>
            <person name="Shen B."/>
        </authorList>
    </citation>
    <scope>NUCLEOTIDE SEQUENCE [LARGE SCALE GENOMIC DNA]</scope>
    <source>
        <strain evidence="2 3">NPDC049639</strain>
    </source>
</reference>
<dbReference type="Gene3D" id="1.10.10.10">
    <property type="entry name" value="Winged helix-like DNA-binding domain superfamily/Winged helix DNA-binding domain"/>
    <property type="match status" value="1"/>
</dbReference>
<proteinExistence type="predicted"/>
<dbReference type="Proteomes" id="UP001612915">
    <property type="component" value="Unassembled WGS sequence"/>
</dbReference>
<evidence type="ECO:0000259" key="1">
    <source>
        <dbReference type="Pfam" id="PF03551"/>
    </source>
</evidence>
<dbReference type="InterPro" id="IPR052509">
    <property type="entry name" value="Metal_resp_DNA-bind_regulator"/>
</dbReference>
<protein>
    <submittedName>
        <fullName evidence="2">PadR family transcriptional regulator</fullName>
    </submittedName>
</protein>
<dbReference type="PANTHER" id="PTHR33169:SF27">
    <property type="entry name" value="TRANSCRIPTIONAL REGULATOR PADR FAMILY PROTEIN"/>
    <property type="match status" value="1"/>
</dbReference>
<evidence type="ECO:0000313" key="3">
    <source>
        <dbReference type="Proteomes" id="UP001612915"/>
    </source>
</evidence>
<dbReference type="SUPFAM" id="SSF46785">
    <property type="entry name" value="Winged helix' DNA-binding domain"/>
    <property type="match status" value="1"/>
</dbReference>
<accession>A0ABW8AH36</accession>
<gene>
    <name evidence="2" type="ORF">ACIB24_01180</name>
</gene>
<dbReference type="Pfam" id="PF03551">
    <property type="entry name" value="PadR"/>
    <property type="match status" value="1"/>
</dbReference>
<organism evidence="2 3">
    <name type="scientific">Spongisporangium articulatum</name>
    <dbReference type="NCBI Taxonomy" id="3362603"/>
    <lineage>
        <taxon>Bacteria</taxon>
        <taxon>Bacillati</taxon>
        <taxon>Actinomycetota</taxon>
        <taxon>Actinomycetes</taxon>
        <taxon>Kineosporiales</taxon>
        <taxon>Kineosporiaceae</taxon>
        <taxon>Spongisporangium</taxon>
    </lineage>
</organism>
<dbReference type="EMBL" id="JBITLV010000001">
    <property type="protein sequence ID" value="MFI7585670.1"/>
    <property type="molecule type" value="Genomic_DNA"/>
</dbReference>
<comment type="caution">
    <text evidence="2">The sequence shown here is derived from an EMBL/GenBank/DDBJ whole genome shotgun (WGS) entry which is preliminary data.</text>
</comment>
<feature type="domain" description="Transcription regulator PadR N-terminal" evidence="1">
    <location>
        <begin position="14"/>
        <end position="89"/>
    </location>
</feature>
<dbReference type="InterPro" id="IPR005149">
    <property type="entry name" value="Tscrpt_reg_PadR_N"/>
</dbReference>
<evidence type="ECO:0000313" key="2">
    <source>
        <dbReference type="EMBL" id="MFI7585670.1"/>
    </source>
</evidence>